<proteinExistence type="predicted"/>
<comment type="caution">
    <text evidence="9">The sequence shown here is derived from an EMBL/GenBank/DDBJ whole genome shotgun (WGS) entry which is preliminary data.</text>
</comment>
<evidence type="ECO:0000313" key="9">
    <source>
        <dbReference type="EMBL" id="KKB27000.1"/>
    </source>
</evidence>
<feature type="transmembrane region" description="Helical" evidence="8">
    <location>
        <begin position="209"/>
        <end position="232"/>
    </location>
</feature>
<keyword evidence="2" id="KW-0813">Transport</keyword>
<feature type="transmembrane region" description="Helical" evidence="8">
    <location>
        <begin position="388"/>
        <end position="405"/>
    </location>
</feature>
<keyword evidence="3" id="KW-1003">Cell membrane</keyword>
<dbReference type="Pfam" id="PF02386">
    <property type="entry name" value="TrkH"/>
    <property type="match status" value="1"/>
</dbReference>
<evidence type="ECO:0000256" key="2">
    <source>
        <dbReference type="ARBA" id="ARBA00022448"/>
    </source>
</evidence>
<dbReference type="PANTHER" id="PTHR32024:SF1">
    <property type="entry name" value="KTR SYSTEM POTASSIUM UPTAKE PROTEIN B"/>
    <property type="match status" value="1"/>
</dbReference>
<dbReference type="InterPro" id="IPR003445">
    <property type="entry name" value="Cat_transpt"/>
</dbReference>
<dbReference type="PATRIC" id="fig|1264554.4.peg.269"/>
<evidence type="ECO:0000256" key="1">
    <source>
        <dbReference type="ARBA" id="ARBA00004651"/>
    </source>
</evidence>
<reference evidence="9 10" key="1">
    <citation type="submission" date="2015-03" db="EMBL/GenBank/DDBJ databases">
        <title>Genome sequence of Mycoplasma meleagridis strain ATCC 25294.</title>
        <authorList>
            <person name="Yacoub E."/>
            <person name="Blanchard A."/>
            <person name="Sirand-Pugnet P."/>
            <person name="Mardassi B.B.A."/>
        </authorList>
    </citation>
    <scope>NUCLEOTIDE SEQUENCE [LARGE SCALE GENOMIC DNA]</scope>
    <source>
        <strain evidence="9 10">ATCC 25294</strain>
    </source>
</reference>
<sequence length="492" mass="54685">MSPITHQKINSSWGNVNFIDALFTASSAFSDTGLTSLNTYKTWNIFGQSLISILILIGGLGVFALKIYIINILFFGKLKISLNALNIVDSERSSNDIGKGTREVIIDSISTLLIIMLIGAVGLSFYFYLAEPRNLFISQTKIIDPETNLSLSKSLYYNFVGDFINPKGNWSLSFRFGFFHAISALNNAGFDIIGNSSLMPYYHNIELQFFFLILFFIGGIGYPVIHDIINFFRFKIKHPSRKYHWKLLTKLSLISYLLASLIGAILVVTFEILAKNGFWWTNSNEINKITEERFFGNNAEKTWALIFSVFSTRSAGFATIPINHLSDSSLVVLSILMFIGAGPSSTGGGIRTTTFAIITISIFSRILGRPSVRAFHRKIDNNTVKNSYTVFLTGIVLLIITSLVISSSSANYFGNVPANTHFSNYLFEASSAFGTTGITAGISANSNILSKIFLIIIMFIGQLGISSTILIWGKRRNYSYKYEYVPENVPIG</sequence>
<evidence type="ECO:0000256" key="6">
    <source>
        <dbReference type="ARBA" id="ARBA00023065"/>
    </source>
</evidence>
<dbReference type="AlphaFoldDB" id="A0A0F5H1H0"/>
<dbReference type="STRING" id="29561.MM26B8_02740"/>
<feature type="transmembrane region" description="Helical" evidence="8">
    <location>
        <begin position="109"/>
        <end position="129"/>
    </location>
</feature>
<evidence type="ECO:0000313" key="10">
    <source>
        <dbReference type="Proteomes" id="UP000033750"/>
    </source>
</evidence>
<dbReference type="GO" id="GO:0030001">
    <property type="term" value="P:metal ion transport"/>
    <property type="evidence" value="ECO:0007669"/>
    <property type="project" value="UniProtKB-ARBA"/>
</dbReference>
<keyword evidence="5 8" id="KW-1133">Transmembrane helix</keyword>
<comment type="subcellular location">
    <subcellularLocation>
        <location evidence="1">Cell membrane</location>
        <topology evidence="1">Multi-pass membrane protein</topology>
    </subcellularLocation>
</comment>
<dbReference type="PANTHER" id="PTHR32024">
    <property type="entry name" value="TRK SYSTEM POTASSIUM UPTAKE PROTEIN TRKG-RELATED"/>
    <property type="match status" value="1"/>
</dbReference>
<dbReference type="GO" id="GO:0008324">
    <property type="term" value="F:monoatomic cation transmembrane transporter activity"/>
    <property type="evidence" value="ECO:0007669"/>
    <property type="project" value="InterPro"/>
</dbReference>
<keyword evidence="6" id="KW-0406">Ion transport</keyword>
<evidence type="ECO:0000256" key="4">
    <source>
        <dbReference type="ARBA" id="ARBA00022692"/>
    </source>
</evidence>
<gene>
    <name evidence="9" type="ORF">MMELEA_03130</name>
</gene>
<dbReference type="GO" id="GO:0005886">
    <property type="term" value="C:plasma membrane"/>
    <property type="evidence" value="ECO:0007669"/>
    <property type="project" value="UniProtKB-SubCell"/>
</dbReference>
<evidence type="ECO:0000256" key="7">
    <source>
        <dbReference type="ARBA" id="ARBA00023136"/>
    </source>
</evidence>
<keyword evidence="4 8" id="KW-0812">Transmembrane</keyword>
<dbReference type="EMBL" id="JZXN01000011">
    <property type="protein sequence ID" value="KKB27000.1"/>
    <property type="molecule type" value="Genomic_DNA"/>
</dbReference>
<evidence type="ECO:0000256" key="8">
    <source>
        <dbReference type="SAM" id="Phobius"/>
    </source>
</evidence>
<feature type="transmembrane region" description="Helical" evidence="8">
    <location>
        <begin position="348"/>
        <end position="367"/>
    </location>
</feature>
<keyword evidence="10" id="KW-1185">Reference proteome</keyword>
<feature type="transmembrane region" description="Helical" evidence="8">
    <location>
        <begin position="253"/>
        <end position="274"/>
    </location>
</feature>
<keyword evidence="7 8" id="KW-0472">Membrane</keyword>
<organism evidence="9 10">
    <name type="scientific">Mycoplasmopsis meleagridis ATCC 25294</name>
    <dbReference type="NCBI Taxonomy" id="1264554"/>
    <lineage>
        <taxon>Bacteria</taxon>
        <taxon>Bacillati</taxon>
        <taxon>Mycoplasmatota</taxon>
        <taxon>Mycoplasmoidales</taxon>
        <taxon>Metamycoplasmataceae</taxon>
        <taxon>Mycoplasmopsis</taxon>
    </lineage>
</organism>
<feature type="transmembrane region" description="Helical" evidence="8">
    <location>
        <begin position="452"/>
        <end position="472"/>
    </location>
</feature>
<accession>A0A0F5H1H0</accession>
<feature type="transmembrane region" description="Helical" evidence="8">
    <location>
        <begin position="45"/>
        <end position="69"/>
    </location>
</feature>
<protein>
    <submittedName>
        <fullName evidence="9">Potassium uptake protein TrkH</fullName>
    </submittedName>
</protein>
<evidence type="ECO:0000256" key="3">
    <source>
        <dbReference type="ARBA" id="ARBA00022475"/>
    </source>
</evidence>
<evidence type="ECO:0000256" key="5">
    <source>
        <dbReference type="ARBA" id="ARBA00022989"/>
    </source>
</evidence>
<dbReference type="Proteomes" id="UP000033750">
    <property type="component" value="Unassembled WGS sequence"/>
</dbReference>
<name>A0A0F5H1H0_9BACT</name>